<evidence type="ECO:0000313" key="3">
    <source>
        <dbReference type="EMBL" id="ODM59388.1"/>
    </source>
</evidence>
<accession>A0A1D2M0B6</accession>
<organism evidence="3 4">
    <name type="scientific">Orchesella cincta</name>
    <name type="common">Springtail</name>
    <name type="synonym">Podura cincta</name>
    <dbReference type="NCBI Taxonomy" id="48709"/>
    <lineage>
        <taxon>Eukaryota</taxon>
        <taxon>Metazoa</taxon>
        <taxon>Ecdysozoa</taxon>
        <taxon>Arthropoda</taxon>
        <taxon>Hexapoda</taxon>
        <taxon>Collembola</taxon>
        <taxon>Entomobryomorpha</taxon>
        <taxon>Entomobryoidea</taxon>
        <taxon>Orchesellidae</taxon>
        <taxon>Orchesellinae</taxon>
        <taxon>Orchesella</taxon>
    </lineage>
</organism>
<name>A0A1D2M0B6_ORCCI</name>
<gene>
    <name evidence="3" type="ORF">Ocin01_20243</name>
</gene>
<proteinExistence type="predicted"/>
<dbReference type="Proteomes" id="UP000094527">
    <property type="component" value="Unassembled WGS sequence"/>
</dbReference>
<sequence>MEGGSNNHSHTPTSSTCPTPARRRHRTDEQLAELEAAFAKSHYPDNVFAVRNLLERPNLMRLEFRTIAYYASAHCIPGGYNNKFIP</sequence>
<evidence type="ECO:0000313" key="4">
    <source>
        <dbReference type="Proteomes" id="UP000094527"/>
    </source>
</evidence>
<dbReference type="AlphaFoldDB" id="A0A1D2M0B6"/>
<comment type="caution">
    <text evidence="3">The sequence shown here is derived from an EMBL/GenBank/DDBJ whole genome shotgun (WGS) entry which is preliminary data.</text>
</comment>
<dbReference type="STRING" id="48709.A0A1D2M0B6"/>
<dbReference type="EMBL" id="LJIJ01009260">
    <property type="protein sequence ID" value="ODM59388.1"/>
    <property type="molecule type" value="Genomic_DNA"/>
</dbReference>
<keyword evidence="3" id="KW-0238">DNA-binding</keyword>
<feature type="non-terminal residue" evidence="3">
    <location>
        <position position="86"/>
    </location>
</feature>
<dbReference type="PANTHER" id="PTHR24329:SF520">
    <property type="entry name" value="ALX HOMEOBOX PROTEIN 1-LIKE PROTEIN"/>
    <property type="match status" value="1"/>
</dbReference>
<dbReference type="PANTHER" id="PTHR24329">
    <property type="entry name" value="HOMEOBOX PROTEIN ARISTALESS"/>
    <property type="match status" value="1"/>
</dbReference>
<comment type="subcellular location">
    <subcellularLocation>
        <location evidence="1">Nucleus</location>
    </subcellularLocation>
</comment>
<dbReference type="InterPro" id="IPR009057">
    <property type="entry name" value="Homeodomain-like_sf"/>
</dbReference>
<keyword evidence="3" id="KW-0371">Homeobox</keyword>
<dbReference type="Gene3D" id="1.10.10.60">
    <property type="entry name" value="Homeodomain-like"/>
    <property type="match status" value="1"/>
</dbReference>
<keyword evidence="4" id="KW-1185">Reference proteome</keyword>
<reference evidence="3 4" key="1">
    <citation type="journal article" date="2016" name="Genome Biol. Evol.">
        <title>Gene Family Evolution Reflects Adaptation to Soil Environmental Stressors in the Genome of the Collembolan Orchesella cincta.</title>
        <authorList>
            <person name="Faddeeva-Vakhrusheva A."/>
            <person name="Derks M.F."/>
            <person name="Anvar S.Y."/>
            <person name="Agamennone V."/>
            <person name="Suring W."/>
            <person name="Smit S."/>
            <person name="van Straalen N.M."/>
            <person name="Roelofs D."/>
        </authorList>
    </citation>
    <scope>NUCLEOTIDE SEQUENCE [LARGE SCALE GENOMIC DNA]</scope>
    <source>
        <tissue evidence="3">Mixed pool</tissue>
    </source>
</reference>
<dbReference type="InterPro" id="IPR001356">
    <property type="entry name" value="HD"/>
</dbReference>
<dbReference type="GO" id="GO:0000981">
    <property type="term" value="F:DNA-binding transcription factor activity, RNA polymerase II-specific"/>
    <property type="evidence" value="ECO:0007669"/>
    <property type="project" value="TreeGrafter"/>
</dbReference>
<evidence type="ECO:0000256" key="2">
    <source>
        <dbReference type="SAM" id="MobiDB-lite"/>
    </source>
</evidence>
<feature type="compositionally biased region" description="Low complexity" evidence="2">
    <location>
        <begin position="1"/>
        <end position="20"/>
    </location>
</feature>
<dbReference type="CDD" id="cd00086">
    <property type="entry name" value="homeodomain"/>
    <property type="match status" value="1"/>
</dbReference>
<dbReference type="InterPro" id="IPR050649">
    <property type="entry name" value="Paired_Homeobox_TFs"/>
</dbReference>
<dbReference type="SUPFAM" id="SSF46689">
    <property type="entry name" value="Homeodomain-like"/>
    <property type="match status" value="1"/>
</dbReference>
<feature type="region of interest" description="Disordered" evidence="2">
    <location>
        <begin position="1"/>
        <end position="28"/>
    </location>
</feature>
<dbReference type="GO" id="GO:0005634">
    <property type="term" value="C:nucleus"/>
    <property type="evidence" value="ECO:0007669"/>
    <property type="project" value="UniProtKB-SubCell"/>
</dbReference>
<protein>
    <submittedName>
        <fullName evidence="3">Homeobox protein goosecoid</fullName>
    </submittedName>
</protein>
<dbReference type="GO" id="GO:0000977">
    <property type="term" value="F:RNA polymerase II transcription regulatory region sequence-specific DNA binding"/>
    <property type="evidence" value="ECO:0007669"/>
    <property type="project" value="TreeGrafter"/>
</dbReference>
<evidence type="ECO:0000256" key="1">
    <source>
        <dbReference type="ARBA" id="ARBA00004123"/>
    </source>
</evidence>